<dbReference type="SUPFAM" id="SSF50447">
    <property type="entry name" value="Translation proteins"/>
    <property type="match status" value="1"/>
</dbReference>
<comment type="subunit">
    <text evidence="5">Binds ribosomal protein uS19.</text>
</comment>
<accession>A0A4R3K0V0</accession>
<evidence type="ECO:0000256" key="5">
    <source>
        <dbReference type="HAMAP-Rule" id="MF_00014"/>
    </source>
</evidence>
<dbReference type="GO" id="GO:0006364">
    <property type="term" value="P:rRNA processing"/>
    <property type="evidence" value="ECO:0007669"/>
    <property type="project" value="UniProtKB-UniRule"/>
</dbReference>
<dbReference type="Gene3D" id="2.40.30.60">
    <property type="entry name" value="RimM"/>
    <property type="match status" value="1"/>
</dbReference>
<evidence type="ECO:0000256" key="3">
    <source>
        <dbReference type="ARBA" id="ARBA00022552"/>
    </source>
</evidence>
<dbReference type="InterPro" id="IPR002676">
    <property type="entry name" value="RimM_N"/>
</dbReference>
<evidence type="ECO:0000256" key="1">
    <source>
        <dbReference type="ARBA" id="ARBA00022490"/>
    </source>
</evidence>
<keyword evidence="9" id="KW-1185">Reference proteome</keyword>
<comment type="subcellular location">
    <subcellularLocation>
        <location evidence="5">Cytoplasm</location>
    </subcellularLocation>
</comment>
<protein>
    <recommendedName>
        <fullName evidence="5">Ribosome maturation factor RimM</fullName>
    </recommendedName>
</protein>
<reference evidence="8 9" key="1">
    <citation type="submission" date="2019-03" db="EMBL/GenBank/DDBJ databases">
        <title>Genomic Encyclopedia of Type Strains, Phase IV (KMG-IV): sequencing the most valuable type-strain genomes for metagenomic binning, comparative biology and taxonomic classification.</title>
        <authorList>
            <person name="Goeker M."/>
        </authorList>
    </citation>
    <scope>NUCLEOTIDE SEQUENCE [LARGE SCALE GENOMIC DNA]</scope>
    <source>
        <strain evidence="8 9">DSM 103923</strain>
    </source>
</reference>
<evidence type="ECO:0000313" key="9">
    <source>
        <dbReference type="Proteomes" id="UP000295135"/>
    </source>
</evidence>
<evidence type="ECO:0000259" key="6">
    <source>
        <dbReference type="Pfam" id="PF01782"/>
    </source>
</evidence>
<dbReference type="Pfam" id="PF01782">
    <property type="entry name" value="RimM"/>
    <property type="match status" value="1"/>
</dbReference>
<sequence>MGRVAAPYAIRGWIKVQPFTEYLDSLLDYPVWRLGKKTGWQEYRVLDARIHSNSLIAQLEGVNDRSQAEALQGLEIAVARDELPEAEEGEYYWDDLIGLDVVNLDGVNLGKVTGLLETGAHDVLEVEGERPRLIPFTEPIVVEVDLKAGRIKVDWGADY</sequence>
<comment type="domain">
    <text evidence="5">The PRC barrel domain binds ribosomal protein uS19.</text>
</comment>
<dbReference type="PANTHER" id="PTHR33692:SF1">
    <property type="entry name" value="RIBOSOME MATURATION FACTOR RIMM"/>
    <property type="match status" value="1"/>
</dbReference>
<gene>
    <name evidence="5" type="primary">rimM</name>
    <name evidence="8" type="ORF">EDC61_101225</name>
</gene>
<evidence type="ECO:0000313" key="8">
    <source>
        <dbReference type="EMBL" id="TCS74002.1"/>
    </source>
</evidence>
<keyword evidence="4 5" id="KW-0143">Chaperone</keyword>
<dbReference type="GO" id="GO:0005840">
    <property type="term" value="C:ribosome"/>
    <property type="evidence" value="ECO:0007669"/>
    <property type="project" value="InterPro"/>
</dbReference>
<evidence type="ECO:0000259" key="7">
    <source>
        <dbReference type="Pfam" id="PF24986"/>
    </source>
</evidence>
<evidence type="ECO:0000256" key="4">
    <source>
        <dbReference type="ARBA" id="ARBA00023186"/>
    </source>
</evidence>
<dbReference type="InterPro" id="IPR011033">
    <property type="entry name" value="PRC_barrel-like_sf"/>
</dbReference>
<organism evidence="8 9">
    <name type="scientific">Sulfuritortus calidifontis</name>
    <dbReference type="NCBI Taxonomy" id="1914471"/>
    <lineage>
        <taxon>Bacteria</taxon>
        <taxon>Pseudomonadati</taxon>
        <taxon>Pseudomonadota</taxon>
        <taxon>Betaproteobacteria</taxon>
        <taxon>Nitrosomonadales</taxon>
        <taxon>Thiobacillaceae</taxon>
        <taxon>Sulfuritortus</taxon>
    </lineage>
</organism>
<feature type="domain" description="Ribosome maturation factor RimM PRC barrel" evidence="7">
    <location>
        <begin position="93"/>
        <end position="155"/>
    </location>
</feature>
<dbReference type="GO" id="GO:0043022">
    <property type="term" value="F:ribosome binding"/>
    <property type="evidence" value="ECO:0007669"/>
    <property type="project" value="InterPro"/>
</dbReference>
<dbReference type="InterPro" id="IPR009000">
    <property type="entry name" value="Transl_B-barrel_sf"/>
</dbReference>
<dbReference type="PANTHER" id="PTHR33692">
    <property type="entry name" value="RIBOSOME MATURATION FACTOR RIMM"/>
    <property type="match status" value="1"/>
</dbReference>
<comment type="function">
    <text evidence="5">An accessory protein needed during the final step in the assembly of 30S ribosomal subunit, possibly for assembly of the head region. Essential for efficient processing of 16S rRNA. May be needed both before and after RbfA during the maturation of 16S rRNA. It has affinity for free ribosomal 30S subunits but not for 70S ribosomes.</text>
</comment>
<dbReference type="Gene3D" id="2.30.30.240">
    <property type="entry name" value="PRC-barrel domain"/>
    <property type="match status" value="1"/>
</dbReference>
<comment type="similarity">
    <text evidence="5">Belongs to the RimM family.</text>
</comment>
<keyword evidence="2 5" id="KW-0690">Ribosome biogenesis</keyword>
<dbReference type="InterPro" id="IPR056792">
    <property type="entry name" value="PRC_RimM"/>
</dbReference>
<dbReference type="HAMAP" id="MF_00014">
    <property type="entry name" value="Ribosome_mat_RimM"/>
    <property type="match status" value="1"/>
</dbReference>
<dbReference type="Pfam" id="PF24986">
    <property type="entry name" value="PRC_RimM"/>
    <property type="match status" value="1"/>
</dbReference>
<dbReference type="NCBIfam" id="TIGR02273">
    <property type="entry name" value="16S_RimM"/>
    <property type="match status" value="1"/>
</dbReference>
<dbReference type="InterPro" id="IPR011961">
    <property type="entry name" value="RimM"/>
</dbReference>
<dbReference type="InterPro" id="IPR036976">
    <property type="entry name" value="RimM_N_sf"/>
</dbReference>
<proteinExistence type="inferred from homology"/>
<dbReference type="GO" id="GO:0042274">
    <property type="term" value="P:ribosomal small subunit biogenesis"/>
    <property type="evidence" value="ECO:0007669"/>
    <property type="project" value="UniProtKB-UniRule"/>
</dbReference>
<dbReference type="Proteomes" id="UP000295135">
    <property type="component" value="Unassembled WGS sequence"/>
</dbReference>
<keyword evidence="1 5" id="KW-0963">Cytoplasm</keyword>
<dbReference type="SUPFAM" id="SSF50346">
    <property type="entry name" value="PRC-barrel domain"/>
    <property type="match status" value="1"/>
</dbReference>
<name>A0A4R3K0V0_9PROT</name>
<feature type="domain" description="RimM N-terminal" evidence="6">
    <location>
        <begin position="1"/>
        <end position="81"/>
    </location>
</feature>
<dbReference type="GO" id="GO:0005737">
    <property type="term" value="C:cytoplasm"/>
    <property type="evidence" value="ECO:0007669"/>
    <property type="project" value="UniProtKB-SubCell"/>
</dbReference>
<evidence type="ECO:0000256" key="2">
    <source>
        <dbReference type="ARBA" id="ARBA00022517"/>
    </source>
</evidence>
<dbReference type="RefSeq" id="WP_232019164.1">
    <property type="nucleotide sequence ID" value="NZ_AP018721.1"/>
</dbReference>
<dbReference type="EMBL" id="SLZY01000001">
    <property type="protein sequence ID" value="TCS74002.1"/>
    <property type="molecule type" value="Genomic_DNA"/>
</dbReference>
<dbReference type="AlphaFoldDB" id="A0A4R3K0V0"/>
<comment type="caution">
    <text evidence="8">The sequence shown here is derived from an EMBL/GenBank/DDBJ whole genome shotgun (WGS) entry which is preliminary data.</text>
</comment>
<keyword evidence="3 5" id="KW-0698">rRNA processing</keyword>